<comment type="caution">
    <text evidence="5">The sequence shown here is derived from an EMBL/GenBank/DDBJ whole genome shotgun (WGS) entry which is preliminary data.</text>
</comment>
<dbReference type="Gene3D" id="1.10.10.2840">
    <property type="entry name" value="PucR C-terminal helix-turn-helix domain"/>
    <property type="match status" value="1"/>
</dbReference>
<dbReference type="RefSeq" id="WP_144088645.1">
    <property type="nucleotide sequence ID" value="NZ_VMHE01000010.1"/>
</dbReference>
<dbReference type="Proteomes" id="UP000316425">
    <property type="component" value="Unassembled WGS sequence"/>
</dbReference>
<feature type="domain" description="CdaR GGDEF-like" evidence="4">
    <location>
        <begin position="302"/>
        <end position="442"/>
    </location>
</feature>
<proteinExistence type="inferred from homology"/>
<gene>
    <name evidence="5" type="ORF">FPQ13_07095</name>
</gene>
<protein>
    <submittedName>
        <fullName evidence="5">PucR family transcriptional regulator</fullName>
    </submittedName>
</protein>
<organism evidence="5 6">
    <name type="scientific">Allobacillus salarius</name>
    <dbReference type="NCBI Taxonomy" id="1955272"/>
    <lineage>
        <taxon>Bacteria</taxon>
        <taxon>Bacillati</taxon>
        <taxon>Bacillota</taxon>
        <taxon>Bacilli</taxon>
        <taxon>Bacillales</taxon>
        <taxon>Bacillaceae</taxon>
        <taxon>Allobacillus</taxon>
    </lineage>
</organism>
<feature type="domain" description="Purine catabolism PurC-like" evidence="2">
    <location>
        <begin position="7"/>
        <end position="126"/>
    </location>
</feature>
<keyword evidence="6" id="KW-1185">Reference proteome</keyword>
<dbReference type="SUPFAM" id="SSF46689">
    <property type="entry name" value="Homeodomain-like"/>
    <property type="match status" value="1"/>
</dbReference>
<evidence type="ECO:0000256" key="1">
    <source>
        <dbReference type="ARBA" id="ARBA00006754"/>
    </source>
</evidence>
<dbReference type="InterPro" id="IPR025736">
    <property type="entry name" value="PucR_C-HTH_dom"/>
</dbReference>
<evidence type="ECO:0000313" key="6">
    <source>
        <dbReference type="Proteomes" id="UP000316425"/>
    </source>
</evidence>
<reference evidence="5 6" key="1">
    <citation type="submission" date="2019-07" db="EMBL/GenBank/DDBJ databases">
        <title>Allobacillus sp. nov. SKP isolated from shrimp paste of Euphausiacea.</title>
        <authorList>
            <person name="Kanchanasin P."/>
            <person name="Tanasupawat S."/>
            <person name="Shi W."/>
            <person name="Wu L."/>
            <person name="Ma J."/>
        </authorList>
    </citation>
    <scope>NUCLEOTIDE SEQUENCE [LARGE SCALE GENOMIC DNA]</scope>
    <source>
        <strain evidence="5 6">SKP4-8</strain>
    </source>
</reference>
<dbReference type="PANTHER" id="PTHR33744">
    <property type="entry name" value="CARBOHYDRATE DIACID REGULATOR"/>
    <property type="match status" value="1"/>
</dbReference>
<evidence type="ECO:0000259" key="4">
    <source>
        <dbReference type="Pfam" id="PF17853"/>
    </source>
</evidence>
<dbReference type="PANTHER" id="PTHR33744:SF1">
    <property type="entry name" value="DNA-BINDING TRANSCRIPTIONAL ACTIVATOR ADER"/>
    <property type="match status" value="1"/>
</dbReference>
<feature type="domain" description="PucR C-terminal helix-turn-helix" evidence="3">
    <location>
        <begin position="495"/>
        <end position="552"/>
    </location>
</feature>
<dbReference type="Pfam" id="PF07905">
    <property type="entry name" value="PucR"/>
    <property type="match status" value="1"/>
</dbReference>
<dbReference type="Pfam" id="PF17853">
    <property type="entry name" value="GGDEF_2"/>
    <property type="match status" value="1"/>
</dbReference>
<dbReference type="OrthoDB" id="142218at2"/>
<dbReference type="Pfam" id="PF13556">
    <property type="entry name" value="HTH_30"/>
    <property type="match status" value="1"/>
</dbReference>
<dbReference type="InterPro" id="IPR042070">
    <property type="entry name" value="PucR_C-HTH_sf"/>
</dbReference>
<dbReference type="AlphaFoldDB" id="A0A556PLR8"/>
<evidence type="ECO:0000259" key="3">
    <source>
        <dbReference type="Pfam" id="PF13556"/>
    </source>
</evidence>
<evidence type="ECO:0000259" key="2">
    <source>
        <dbReference type="Pfam" id="PF07905"/>
    </source>
</evidence>
<dbReference type="EMBL" id="VMHE01000010">
    <property type="protein sequence ID" value="TSJ65326.1"/>
    <property type="molecule type" value="Genomic_DNA"/>
</dbReference>
<evidence type="ECO:0000313" key="5">
    <source>
        <dbReference type="EMBL" id="TSJ65326.1"/>
    </source>
</evidence>
<dbReference type="InterPro" id="IPR041522">
    <property type="entry name" value="CdaR_GGDEF"/>
</dbReference>
<name>A0A556PLR8_9BACI</name>
<dbReference type="InterPro" id="IPR012914">
    <property type="entry name" value="PucR_dom"/>
</dbReference>
<sequence length="572" mass="66015">MGIKLAEVMNIPSLHDVHVVTSESLLETKKVEWVSIVELPVQNFIRKHELVLSTATNFNHHSDLSYQFVSDIIQSGATALAIATNNQTEPLPQKIIDLANDNDLVLLMLGWKSNFSDIVQESLQMINEHNENRRKKTERLRIRLTDQVLNNSSLETLMEILYKEINIPVAISDEEKQIRANYDFDQEIIDAINQFNDLPVHLMETPAVPSSDHPLYQHINQYVVGDQTCYELTIFSNHKKQGYLLFMPDSSDELDWFVMHALEHGLTACALYFLTENAIEMTEIRLKDNFVMQLAKDIERIDAKVLSKGSLLGYDLSLQYACIVGDFTTNHYPENSWHEEKDQPGHSSLHSLNYYIQKEITYAEQQLNRRTMSSFEEGEVVIFLEIDEEGHQKTISHFLDMIERRLHDQLAGVTFAWGIGIHNQGLQSFYESYQEARTALDLHVEQSTFGGRTFFEETKLNRLLLSIEGTEALITIVNDTIRPLLDYDQKKKSDLIHTFMTYQTFKGNVSQTARALFLHRQTLLYRLKRIESLTGLTLVDSDDSFLLEMSIRLWQLKNGEWNETETRSSSDI</sequence>
<dbReference type="InterPro" id="IPR009057">
    <property type="entry name" value="Homeodomain-like_sf"/>
</dbReference>
<dbReference type="InterPro" id="IPR051448">
    <property type="entry name" value="CdaR-like_regulators"/>
</dbReference>
<accession>A0A556PLR8</accession>
<comment type="similarity">
    <text evidence="1">Belongs to the CdaR family.</text>
</comment>